<dbReference type="OrthoDB" id="9807387at2"/>
<dbReference type="InterPro" id="IPR050272">
    <property type="entry name" value="Isochorismatase-like_hydrls"/>
</dbReference>
<dbReference type="Pfam" id="PF00857">
    <property type="entry name" value="Isochorismatase"/>
    <property type="match status" value="1"/>
</dbReference>
<evidence type="ECO:0000313" key="4">
    <source>
        <dbReference type="EMBL" id="RQW64939.1"/>
    </source>
</evidence>
<dbReference type="RefSeq" id="WP_124935588.1">
    <property type="nucleotide sequence ID" value="NZ_RJVQ01000001.1"/>
</dbReference>
<dbReference type="SUPFAM" id="SSF52499">
    <property type="entry name" value="Isochorismatase-like hydrolases"/>
    <property type="match status" value="1"/>
</dbReference>
<dbReference type="NCBIfam" id="NF008517">
    <property type="entry name" value="PRK11440.1"/>
    <property type="match status" value="1"/>
</dbReference>
<dbReference type="PANTHER" id="PTHR43540:SF7">
    <property type="entry name" value="ISOCHORISMATASE FAMILY PROTEIN YECD"/>
    <property type="match status" value="1"/>
</dbReference>
<dbReference type="AlphaFoldDB" id="A0A3N9TKR3"/>
<proteinExistence type="predicted"/>
<dbReference type="Gene3D" id="3.40.50.850">
    <property type="entry name" value="Isochorismatase-like"/>
    <property type="match status" value="1"/>
</dbReference>
<reference evidence="4 5" key="1">
    <citation type="submission" date="2018-11" db="EMBL/GenBank/DDBJ databases">
        <title>Vibrio LJC006 sp. nov., isolated from seawater during the bloom of the enteromorpha.</title>
        <authorList>
            <person name="Liang J."/>
        </authorList>
    </citation>
    <scope>NUCLEOTIDE SEQUENCE [LARGE SCALE GENOMIC DNA]</scope>
    <source>
        <strain evidence="4 5">LJC006</strain>
    </source>
</reference>
<name>A0A3N9TKR3_9VIBR</name>
<evidence type="ECO:0000313" key="5">
    <source>
        <dbReference type="Proteomes" id="UP000281112"/>
    </source>
</evidence>
<dbReference type="CDD" id="cd00431">
    <property type="entry name" value="cysteine_hydrolases"/>
    <property type="match status" value="1"/>
</dbReference>
<dbReference type="InterPro" id="IPR036380">
    <property type="entry name" value="Isochorismatase-like_sf"/>
</dbReference>
<dbReference type="InterPro" id="IPR000868">
    <property type="entry name" value="Isochorismatase-like_dom"/>
</dbReference>
<sequence length="188" mass="20700">MLTLKANETALVLIDLQNGILALPTQPYSSEHCLQQGKNLAQQFRDNGSPVVLVNVGWHDDYGDVPGNEVDSPTQRPEGGMPEGWSELAEGLSQPNDLRVTKRQWGAFTGTELDLQLRRRGIKNIVIGGIATNMGVESTVRHGWELGYNMVVLEDACSGLDTDLHQSVFKQIFPKIAKVATTKTFTLR</sequence>
<keyword evidence="5" id="KW-1185">Reference proteome</keyword>
<gene>
    <name evidence="4" type="ORF">EES38_02570</name>
</gene>
<dbReference type="PANTHER" id="PTHR43540">
    <property type="entry name" value="PEROXYUREIDOACRYLATE/UREIDOACRYLATE AMIDOHYDROLASE-RELATED"/>
    <property type="match status" value="1"/>
</dbReference>
<evidence type="ECO:0000259" key="3">
    <source>
        <dbReference type="Pfam" id="PF00857"/>
    </source>
</evidence>
<organism evidence="4 5">
    <name type="scientific">Vibrio viridaestus</name>
    <dbReference type="NCBI Taxonomy" id="2487322"/>
    <lineage>
        <taxon>Bacteria</taxon>
        <taxon>Pseudomonadati</taxon>
        <taxon>Pseudomonadota</taxon>
        <taxon>Gammaproteobacteria</taxon>
        <taxon>Vibrionales</taxon>
        <taxon>Vibrionaceae</taxon>
        <taxon>Vibrio</taxon>
    </lineage>
</organism>
<feature type="domain" description="Isochorismatase-like" evidence="3">
    <location>
        <begin position="9"/>
        <end position="183"/>
    </location>
</feature>
<protein>
    <submittedName>
        <fullName evidence="4">Hydrolase</fullName>
    </submittedName>
</protein>
<accession>A0A3N9TKR3</accession>
<dbReference type="Proteomes" id="UP000281112">
    <property type="component" value="Unassembled WGS sequence"/>
</dbReference>
<keyword evidence="1 4" id="KW-0378">Hydrolase</keyword>
<evidence type="ECO:0000256" key="2">
    <source>
        <dbReference type="SAM" id="MobiDB-lite"/>
    </source>
</evidence>
<feature type="region of interest" description="Disordered" evidence="2">
    <location>
        <begin position="64"/>
        <end position="83"/>
    </location>
</feature>
<comment type="caution">
    <text evidence="4">The sequence shown here is derived from an EMBL/GenBank/DDBJ whole genome shotgun (WGS) entry which is preliminary data.</text>
</comment>
<dbReference type="GO" id="GO:0016787">
    <property type="term" value="F:hydrolase activity"/>
    <property type="evidence" value="ECO:0007669"/>
    <property type="project" value="UniProtKB-KW"/>
</dbReference>
<dbReference type="EMBL" id="RJVQ01000001">
    <property type="protein sequence ID" value="RQW64939.1"/>
    <property type="molecule type" value="Genomic_DNA"/>
</dbReference>
<evidence type="ECO:0000256" key="1">
    <source>
        <dbReference type="ARBA" id="ARBA00022801"/>
    </source>
</evidence>